<organism evidence="7 8">
    <name type="scientific">Candidatus Thalassospirochaeta sargassi</name>
    <dbReference type="NCBI Taxonomy" id="3119039"/>
    <lineage>
        <taxon>Bacteria</taxon>
        <taxon>Pseudomonadati</taxon>
        <taxon>Spirochaetota</taxon>
        <taxon>Spirochaetia</taxon>
        <taxon>Spirochaetales</taxon>
        <taxon>Spirochaetaceae</taxon>
        <taxon>Candidatus Thalassospirochaeta</taxon>
    </lineage>
</organism>
<evidence type="ECO:0000313" key="8">
    <source>
        <dbReference type="Proteomes" id="UP001221217"/>
    </source>
</evidence>
<keyword evidence="2 5" id="KW-0812">Transmembrane</keyword>
<dbReference type="AlphaFoldDB" id="A0AAJ1MLJ6"/>
<keyword evidence="5" id="KW-0813">Transport</keyword>
<dbReference type="Gene3D" id="1.10.3720.10">
    <property type="entry name" value="MetI-like"/>
    <property type="match status" value="1"/>
</dbReference>
<feature type="transmembrane region" description="Helical" evidence="5">
    <location>
        <begin position="99"/>
        <end position="120"/>
    </location>
</feature>
<name>A0AAJ1MLJ6_9SPIO</name>
<keyword evidence="4 5" id="KW-0472">Membrane</keyword>
<proteinExistence type="inferred from homology"/>
<keyword evidence="3 5" id="KW-1133">Transmembrane helix</keyword>
<dbReference type="NCBIfam" id="NF038017">
    <property type="entry name" value="ABC_perm1"/>
    <property type="match status" value="1"/>
</dbReference>
<feature type="transmembrane region" description="Helical" evidence="5">
    <location>
        <begin position="200"/>
        <end position="223"/>
    </location>
</feature>
<dbReference type="SUPFAM" id="SSF161098">
    <property type="entry name" value="MetI-like"/>
    <property type="match status" value="1"/>
</dbReference>
<evidence type="ECO:0000256" key="5">
    <source>
        <dbReference type="RuleBase" id="RU363032"/>
    </source>
</evidence>
<evidence type="ECO:0000256" key="3">
    <source>
        <dbReference type="ARBA" id="ARBA00022989"/>
    </source>
</evidence>
<accession>A0AAJ1MLJ6</accession>
<evidence type="ECO:0000256" key="1">
    <source>
        <dbReference type="ARBA" id="ARBA00004651"/>
    </source>
</evidence>
<evidence type="ECO:0000313" key="7">
    <source>
        <dbReference type="EMBL" id="MDC7227911.1"/>
    </source>
</evidence>
<comment type="caution">
    <text evidence="7">The sequence shown here is derived from an EMBL/GenBank/DDBJ whole genome shotgun (WGS) entry which is preliminary data.</text>
</comment>
<feature type="transmembrane region" description="Helical" evidence="5">
    <location>
        <begin position="59"/>
        <end position="79"/>
    </location>
</feature>
<dbReference type="GO" id="GO:0055085">
    <property type="term" value="P:transmembrane transport"/>
    <property type="evidence" value="ECO:0007669"/>
    <property type="project" value="InterPro"/>
</dbReference>
<feature type="transmembrane region" description="Helical" evidence="5">
    <location>
        <begin position="20"/>
        <end position="47"/>
    </location>
</feature>
<evidence type="ECO:0000256" key="4">
    <source>
        <dbReference type="ARBA" id="ARBA00023136"/>
    </source>
</evidence>
<comment type="similarity">
    <text evidence="5">Belongs to the binding-protein-dependent transport system permease family.</text>
</comment>
<dbReference type="GO" id="GO:0005886">
    <property type="term" value="C:plasma membrane"/>
    <property type="evidence" value="ECO:0007669"/>
    <property type="project" value="UniProtKB-SubCell"/>
</dbReference>
<dbReference type="InterPro" id="IPR035906">
    <property type="entry name" value="MetI-like_sf"/>
</dbReference>
<dbReference type="PROSITE" id="PS50928">
    <property type="entry name" value="ABC_TM1"/>
    <property type="match status" value="1"/>
</dbReference>
<comment type="subcellular location">
    <subcellularLocation>
        <location evidence="1 5">Cell membrane</location>
        <topology evidence="1 5">Multi-pass membrane protein</topology>
    </subcellularLocation>
</comment>
<dbReference type="Proteomes" id="UP001221217">
    <property type="component" value="Unassembled WGS sequence"/>
</dbReference>
<evidence type="ECO:0000259" key="6">
    <source>
        <dbReference type="PROSITE" id="PS50928"/>
    </source>
</evidence>
<feature type="domain" description="ABC transmembrane type-1" evidence="6">
    <location>
        <begin position="23"/>
        <end position="219"/>
    </location>
</feature>
<reference evidence="7 8" key="1">
    <citation type="submission" date="2022-12" db="EMBL/GenBank/DDBJ databases">
        <title>Metagenome assembled genome from gulf of manar.</title>
        <authorList>
            <person name="Kohli P."/>
            <person name="Pk S."/>
            <person name="Venkata Ramana C."/>
            <person name="Sasikala C."/>
        </authorList>
    </citation>
    <scope>NUCLEOTIDE SEQUENCE [LARGE SCALE GENOMIC DNA]</scope>
    <source>
        <strain evidence="7">JB008</strain>
    </source>
</reference>
<dbReference type="PANTHER" id="PTHR43632">
    <property type="entry name" value="PERMEASE COMPONENT OF TUNGSTATE ABC TRANSPORTER"/>
    <property type="match status" value="1"/>
</dbReference>
<dbReference type="InterPro" id="IPR049783">
    <property type="entry name" value="ABC_perm_TupB-like"/>
</dbReference>
<dbReference type="CDD" id="cd06261">
    <property type="entry name" value="TM_PBP2"/>
    <property type="match status" value="1"/>
</dbReference>
<evidence type="ECO:0000256" key="2">
    <source>
        <dbReference type="ARBA" id="ARBA00022692"/>
    </source>
</evidence>
<dbReference type="PANTHER" id="PTHR43632:SF1">
    <property type="entry name" value="PERMEASE COMPONENT OF TUNGSTATE ABC TRANSPORTER"/>
    <property type="match status" value="1"/>
</dbReference>
<gene>
    <name evidence="7" type="ORF">PQJ61_14185</name>
</gene>
<sequence>MDGAFVQAIKLLISLDKETYFIAGTSLRFALSSTLLSAIISLPIGVLLGLSNFRGRRSIIAVLNTLMAMPTVVIGLFVYSLISRQGSLGYLGLLFNPPAIIIGQTVLAFPIIASMVNTSIGRLDGNLRETLVTLGAGRTRIFFTILWEARFSLVTALLAGFGRVIGEVGVSMMLGGNIRWWTRTITTTISLETSKGQFELALALGIVLMVIAFIVNFITHWTVKHES</sequence>
<protein>
    <submittedName>
        <fullName evidence="7">ABC transporter permease</fullName>
    </submittedName>
</protein>
<dbReference type="Pfam" id="PF00528">
    <property type="entry name" value="BPD_transp_1"/>
    <property type="match status" value="1"/>
</dbReference>
<dbReference type="InterPro" id="IPR000515">
    <property type="entry name" value="MetI-like"/>
</dbReference>
<dbReference type="EMBL" id="JAQQAL010000035">
    <property type="protein sequence ID" value="MDC7227911.1"/>
    <property type="molecule type" value="Genomic_DNA"/>
</dbReference>